<dbReference type="InterPro" id="IPR036390">
    <property type="entry name" value="WH_DNA-bd_sf"/>
</dbReference>
<keyword evidence="4" id="KW-0378">Hydrolase</keyword>
<dbReference type="CDD" id="cd01089">
    <property type="entry name" value="PA2G4-like"/>
    <property type="match status" value="1"/>
</dbReference>
<dbReference type="SUPFAM" id="SSF46785">
    <property type="entry name" value="Winged helix' DNA-binding domain"/>
    <property type="match status" value="1"/>
</dbReference>
<dbReference type="InterPro" id="IPR036005">
    <property type="entry name" value="Creatinase/aminopeptidase-like"/>
</dbReference>
<dbReference type="InterPro" id="IPR000994">
    <property type="entry name" value="Pept_M24"/>
</dbReference>
<comment type="similarity">
    <text evidence="1">Belongs to the peptidase M24 family.</text>
</comment>
<evidence type="ECO:0000256" key="2">
    <source>
        <dbReference type="SAM" id="MobiDB-lite"/>
    </source>
</evidence>
<dbReference type="GeneID" id="37014899"/>
<protein>
    <submittedName>
        <fullName evidence="4">Creatinase/aminopeptidase</fullName>
    </submittedName>
</protein>
<dbReference type="Gene3D" id="1.10.10.10">
    <property type="entry name" value="Winged helix-like DNA-binding domain superfamily/Winged helix DNA-binding domain"/>
    <property type="match status" value="1"/>
</dbReference>
<reference evidence="4 5" key="1">
    <citation type="journal article" date="2018" name="Mol. Biol. Evol.">
        <title>Broad Genomic Sampling Reveals a Smut Pathogenic Ancestry of the Fungal Clade Ustilaginomycotina.</title>
        <authorList>
            <person name="Kijpornyongpan T."/>
            <person name="Mondo S.J."/>
            <person name="Barry K."/>
            <person name="Sandor L."/>
            <person name="Lee J."/>
            <person name="Lipzen A."/>
            <person name="Pangilinan J."/>
            <person name="LaButti K."/>
            <person name="Hainaut M."/>
            <person name="Henrissat B."/>
            <person name="Grigoriev I.V."/>
            <person name="Spatafora J.W."/>
            <person name="Aime M.C."/>
        </authorList>
    </citation>
    <scope>NUCLEOTIDE SEQUENCE [LARGE SCALE GENOMIC DNA]</scope>
    <source>
        <strain evidence="4 5">MCA 4718</strain>
    </source>
</reference>
<organism evidence="4 5">
    <name type="scientific">Pseudomicrostroma glucosiphilum</name>
    <dbReference type="NCBI Taxonomy" id="1684307"/>
    <lineage>
        <taxon>Eukaryota</taxon>
        <taxon>Fungi</taxon>
        <taxon>Dikarya</taxon>
        <taxon>Basidiomycota</taxon>
        <taxon>Ustilaginomycotina</taxon>
        <taxon>Exobasidiomycetes</taxon>
        <taxon>Microstromatales</taxon>
        <taxon>Microstromatales incertae sedis</taxon>
        <taxon>Pseudomicrostroma</taxon>
    </lineage>
</organism>
<dbReference type="GO" id="GO:0004177">
    <property type="term" value="F:aminopeptidase activity"/>
    <property type="evidence" value="ECO:0007669"/>
    <property type="project" value="UniProtKB-KW"/>
</dbReference>
<gene>
    <name evidence="4" type="ORF">BCV69DRAFT_284772</name>
</gene>
<dbReference type="Pfam" id="PF00557">
    <property type="entry name" value="Peptidase_M24"/>
    <property type="match status" value="1"/>
</dbReference>
<proteinExistence type="inferred from homology"/>
<dbReference type="PANTHER" id="PTHR10804">
    <property type="entry name" value="PROTEASE FAMILY M24 METHIONYL AMINOPEPTIDASE, AMINOPEPTIDASE P"/>
    <property type="match status" value="1"/>
</dbReference>
<dbReference type="OrthoDB" id="5876363at2759"/>
<dbReference type="FunFam" id="1.10.10.10:FF:000029">
    <property type="entry name" value="Proliferation-associated 2G4, a"/>
    <property type="match status" value="1"/>
</dbReference>
<evidence type="ECO:0000313" key="5">
    <source>
        <dbReference type="Proteomes" id="UP000245942"/>
    </source>
</evidence>
<evidence type="ECO:0000259" key="3">
    <source>
        <dbReference type="Pfam" id="PF00557"/>
    </source>
</evidence>
<keyword evidence="4" id="KW-0645">Protease</keyword>
<name>A0A316U0B6_9BASI</name>
<dbReference type="PANTHER" id="PTHR10804:SF11">
    <property type="entry name" value="PROLIFERATION-ASSOCIATED PROTEIN 2G4"/>
    <property type="match status" value="1"/>
</dbReference>
<evidence type="ECO:0000256" key="1">
    <source>
        <dbReference type="ARBA" id="ARBA00007319"/>
    </source>
</evidence>
<dbReference type="SUPFAM" id="SSF55920">
    <property type="entry name" value="Creatinase/aminopeptidase"/>
    <property type="match status" value="1"/>
</dbReference>
<dbReference type="EMBL" id="KZ819334">
    <property type="protein sequence ID" value="PWN18787.1"/>
    <property type="molecule type" value="Genomic_DNA"/>
</dbReference>
<evidence type="ECO:0000313" key="4">
    <source>
        <dbReference type="EMBL" id="PWN18787.1"/>
    </source>
</evidence>
<keyword evidence="4" id="KW-0031">Aminopeptidase</keyword>
<feature type="domain" description="Peptidase M24" evidence="3">
    <location>
        <begin position="32"/>
        <end position="243"/>
    </location>
</feature>
<dbReference type="InterPro" id="IPR047113">
    <property type="entry name" value="PA2G4/ARX1"/>
</dbReference>
<sequence length="398" mass="41772">MSAPADTNPTTTAPADDAAAKAAAAFDVVLTKYKTAGEITSKAIKAVIQAAKEGATVGELCKVGDDAVKEGTGSVYKSDKKMAKGSAFPTTISINHIICNNAPLSTSESYSQALKADDVVKIQLGSHIDGYPAIAAETIVVGASSAKPVSGVTADAIKAAYVGAEAAIRLLKPGTITTEVAKEVEKAIKEFDVKVVEGMQTNQVDKDVIDGKKKIVLNPDPQQRPDASKLEEGDVFAVDVSVTTGKDGKTKTDDSATTIYKKTGSTYLLKMATSRKVFSEIQKRAGAFPFQLGLLEDSERGRTMGVRECVNHNLITSFEVSYDGTPGAVTTQFFFTAIVSAKGAIRVTPAPSWYSAEVVKSEKEVKDEALKKMLEQPVRQAGKKAAKKAAAASAAPSA</sequence>
<feature type="compositionally biased region" description="Low complexity" evidence="2">
    <location>
        <begin position="388"/>
        <end position="398"/>
    </location>
</feature>
<dbReference type="Proteomes" id="UP000245942">
    <property type="component" value="Unassembled WGS sequence"/>
</dbReference>
<feature type="region of interest" description="Disordered" evidence="2">
    <location>
        <begin position="379"/>
        <end position="398"/>
    </location>
</feature>
<dbReference type="InterPro" id="IPR036388">
    <property type="entry name" value="WH-like_DNA-bd_sf"/>
</dbReference>
<accession>A0A316U0B6</accession>
<dbReference type="RefSeq" id="XP_025345947.1">
    <property type="nucleotide sequence ID" value="XM_025493165.1"/>
</dbReference>
<keyword evidence="5" id="KW-1185">Reference proteome</keyword>
<dbReference type="STRING" id="1684307.A0A316U0B6"/>
<dbReference type="AlphaFoldDB" id="A0A316U0B6"/>
<dbReference type="Gene3D" id="3.90.230.10">
    <property type="entry name" value="Creatinase/methionine aminopeptidase superfamily"/>
    <property type="match status" value="1"/>
</dbReference>